<keyword evidence="1" id="KW-0677">Repeat</keyword>
<feature type="chain" id="PRO_5039043287" evidence="2">
    <location>
        <begin position="27"/>
        <end position="520"/>
    </location>
</feature>
<feature type="signal peptide" evidence="2">
    <location>
        <begin position="1"/>
        <end position="26"/>
    </location>
</feature>
<dbReference type="InterPro" id="IPR038765">
    <property type="entry name" value="Papain-like_cys_pep_sf"/>
</dbReference>
<accession>A0A9D2BX65</accession>
<evidence type="ECO:0000256" key="2">
    <source>
        <dbReference type="SAM" id="SignalP"/>
    </source>
</evidence>
<reference evidence="4" key="1">
    <citation type="journal article" date="2021" name="PeerJ">
        <title>Extensive microbial diversity within the chicken gut microbiome revealed by metagenomics and culture.</title>
        <authorList>
            <person name="Gilroy R."/>
            <person name="Ravi A."/>
            <person name="Getino M."/>
            <person name="Pursley I."/>
            <person name="Horton D.L."/>
            <person name="Alikhan N.F."/>
            <person name="Baker D."/>
            <person name="Gharbi K."/>
            <person name="Hall N."/>
            <person name="Watson M."/>
            <person name="Adriaenssens E.M."/>
            <person name="Foster-Nyarko E."/>
            <person name="Jarju S."/>
            <person name="Secka A."/>
            <person name="Antonio M."/>
            <person name="Oren A."/>
            <person name="Chaudhuri R.R."/>
            <person name="La Ragione R."/>
            <person name="Hildebrand F."/>
            <person name="Pallen M.J."/>
        </authorList>
    </citation>
    <scope>NUCLEOTIDE SEQUENCE</scope>
    <source>
        <strain evidence="4">ChiBcec16_6824</strain>
    </source>
</reference>
<dbReference type="Gene3D" id="3.10.620.30">
    <property type="match status" value="1"/>
</dbReference>
<dbReference type="PANTHER" id="PTHR43308">
    <property type="entry name" value="OUTER MEMBRANE PROTEIN ALPHA-RELATED"/>
    <property type="match status" value="1"/>
</dbReference>
<proteinExistence type="predicted"/>
<protein>
    <submittedName>
        <fullName evidence="4">S-layer homology domain-containing protein</fullName>
    </submittedName>
</protein>
<dbReference type="InterPro" id="IPR001119">
    <property type="entry name" value="SLH_dom"/>
</dbReference>
<dbReference type="SMART" id="SM00460">
    <property type="entry name" value="TGc"/>
    <property type="match status" value="1"/>
</dbReference>
<dbReference type="AlphaFoldDB" id="A0A9D2BX65"/>
<reference evidence="4" key="2">
    <citation type="submission" date="2021-04" db="EMBL/GenBank/DDBJ databases">
        <authorList>
            <person name="Gilroy R."/>
        </authorList>
    </citation>
    <scope>NUCLEOTIDE SEQUENCE</scope>
    <source>
        <strain evidence="4">ChiBcec16_6824</strain>
    </source>
</reference>
<sequence length="520" mass="56822">MKRWNRWMAAGLALALFLSLSGGALAAKKSPTFRDVPASHWASSSVEALAEQGLIEGVGNNRFSPESTLTNASFVVMALRPFLPALNLDEESLTNSGSWYQGYLNSARSLGLLSGCTFTDAQANSPMSRYDMASFIAALGQKVGLTAPAGSSGAKLTDYTSIPASRRDAVNYTCGLDLLSGYGDGAFHGEDSVTRAQAASVVCRLLDAAPGQPGRVIVTANADNTSASVKCTPSTKLWTGQRGRVWAFQASSESEMANGIAQAMDSYPTTLIFFSSAPITYSPADLLAPYEITHGLHSRIKATCYDSYALKPQDTGRAYYEYRLELHYSAAGIVRMYREGVLDTLPDTMDSSWSTTQADYTLLLKAVEDVEDTYGVTAASSDYDKALAAYRYVTENYTYDYYMMSQTGNDLVHMFDSVLYPDEINYMLTYHKGVCFEYALTYQALCYVLGLDCYIVTGNAGGAHAWNIVRVDGQWYQADPTWDAGNSTYRYFLVSDQTMRSRTITPGYYDYPACPSNYAG</sequence>
<dbReference type="Pfam" id="PF01841">
    <property type="entry name" value="Transglut_core"/>
    <property type="match status" value="1"/>
</dbReference>
<dbReference type="EMBL" id="DXDX01000055">
    <property type="protein sequence ID" value="HIY20821.1"/>
    <property type="molecule type" value="Genomic_DNA"/>
</dbReference>
<dbReference type="Proteomes" id="UP000823868">
    <property type="component" value="Unassembled WGS sequence"/>
</dbReference>
<evidence type="ECO:0000313" key="5">
    <source>
        <dbReference type="Proteomes" id="UP000823868"/>
    </source>
</evidence>
<dbReference type="PROSITE" id="PS51272">
    <property type="entry name" value="SLH"/>
    <property type="match status" value="2"/>
</dbReference>
<dbReference type="Pfam" id="PF00395">
    <property type="entry name" value="SLH"/>
    <property type="match status" value="2"/>
</dbReference>
<name>A0A9D2BX65_9FIRM</name>
<dbReference type="InterPro" id="IPR051465">
    <property type="entry name" value="Cell_Envelope_Struct_Comp"/>
</dbReference>
<dbReference type="SUPFAM" id="SSF54001">
    <property type="entry name" value="Cysteine proteinases"/>
    <property type="match status" value="1"/>
</dbReference>
<organism evidence="4 5">
    <name type="scientific">Candidatus Flavonifractor merdigallinarum</name>
    <dbReference type="NCBI Taxonomy" id="2838589"/>
    <lineage>
        <taxon>Bacteria</taxon>
        <taxon>Bacillati</taxon>
        <taxon>Bacillota</taxon>
        <taxon>Clostridia</taxon>
        <taxon>Eubacteriales</taxon>
        <taxon>Oscillospiraceae</taxon>
        <taxon>Flavonifractor</taxon>
    </lineage>
</organism>
<dbReference type="PANTHER" id="PTHR43308:SF5">
    <property type="entry name" value="S-LAYER PROTEIN _ PEPTIDOGLYCAN ENDO-BETA-N-ACETYLGLUCOSAMINIDASE"/>
    <property type="match status" value="1"/>
</dbReference>
<evidence type="ECO:0000313" key="4">
    <source>
        <dbReference type="EMBL" id="HIY20821.1"/>
    </source>
</evidence>
<comment type="caution">
    <text evidence="4">The sequence shown here is derived from an EMBL/GenBank/DDBJ whole genome shotgun (WGS) entry which is preliminary data.</text>
</comment>
<evidence type="ECO:0000259" key="3">
    <source>
        <dbReference type="PROSITE" id="PS51272"/>
    </source>
</evidence>
<evidence type="ECO:0000256" key="1">
    <source>
        <dbReference type="ARBA" id="ARBA00022737"/>
    </source>
</evidence>
<feature type="domain" description="SLH" evidence="3">
    <location>
        <begin position="29"/>
        <end position="92"/>
    </location>
</feature>
<gene>
    <name evidence="4" type="ORF">H9841_02835</name>
</gene>
<feature type="domain" description="SLH" evidence="3">
    <location>
        <begin position="153"/>
        <end position="216"/>
    </location>
</feature>
<keyword evidence="2" id="KW-0732">Signal</keyword>
<dbReference type="InterPro" id="IPR002931">
    <property type="entry name" value="Transglutaminase-like"/>
</dbReference>